<dbReference type="PANTHER" id="PTHR14226">
    <property type="entry name" value="NEUROPATHY TARGET ESTERASE/SWISS CHEESE D.MELANOGASTER"/>
    <property type="match status" value="1"/>
</dbReference>
<keyword evidence="1 4" id="KW-0378">Hydrolase</keyword>
<feature type="short sequence motif" description="GXSXG" evidence="4">
    <location>
        <begin position="46"/>
        <end position="50"/>
    </location>
</feature>
<dbReference type="PATRIC" id="fig|224324.8.peg.1084"/>
<dbReference type="PROSITE" id="PS51635">
    <property type="entry name" value="PNPLA"/>
    <property type="match status" value="1"/>
</dbReference>
<dbReference type="GO" id="GO:0016787">
    <property type="term" value="F:hydrolase activity"/>
    <property type="evidence" value="ECO:0007669"/>
    <property type="project" value="UniProtKB-UniRule"/>
</dbReference>
<proteinExistence type="predicted"/>
<protein>
    <recommendedName>
        <fullName evidence="5">PNPLA domain-containing protein</fullName>
    </recommendedName>
</protein>
<keyword evidence="7" id="KW-1185">Reference proteome</keyword>
<dbReference type="Pfam" id="PF01734">
    <property type="entry name" value="Patatin"/>
    <property type="match status" value="1"/>
</dbReference>
<keyword evidence="3 4" id="KW-0443">Lipid metabolism</keyword>
<dbReference type="InterPro" id="IPR016035">
    <property type="entry name" value="Acyl_Trfase/lysoPLipase"/>
</dbReference>
<reference evidence="6 7" key="1">
    <citation type="journal article" date="1998" name="Nature">
        <title>The complete genome of the hyperthermophilic bacterium Aquifex aeolicus.</title>
        <authorList>
            <person name="Deckert G."/>
            <person name="Warren P.V."/>
            <person name="Gaasterland T."/>
            <person name="Young W.G."/>
            <person name="Lenox A.L."/>
            <person name="Graham D.E."/>
            <person name="Overbeek R."/>
            <person name="Snead M.A."/>
            <person name="Keller M."/>
            <person name="Aujay M."/>
            <person name="Huber R."/>
            <person name="Feldman R.A."/>
            <person name="Short J.M."/>
            <person name="Olson G.J."/>
            <person name="Swanson R.V."/>
        </authorList>
    </citation>
    <scope>NUCLEOTIDE SEQUENCE [LARGE SCALE GENOMIC DNA]</scope>
    <source>
        <strain evidence="6 7">VF5</strain>
    </source>
</reference>
<feature type="active site" description="Proton acceptor" evidence="4">
    <location>
        <position position="160"/>
    </location>
</feature>
<evidence type="ECO:0000256" key="3">
    <source>
        <dbReference type="ARBA" id="ARBA00023098"/>
    </source>
</evidence>
<dbReference type="OrthoDB" id="9770965at2"/>
<dbReference type="Gene3D" id="3.40.1090.10">
    <property type="entry name" value="Cytosolic phospholipase A2 catalytic domain"/>
    <property type="match status" value="1"/>
</dbReference>
<dbReference type="KEGG" id="aae:aq_1386"/>
<dbReference type="GO" id="GO:0016042">
    <property type="term" value="P:lipid catabolic process"/>
    <property type="evidence" value="ECO:0007669"/>
    <property type="project" value="UniProtKB-UniRule"/>
</dbReference>
<dbReference type="HOGENOM" id="CLU_047251_0_1_0"/>
<organism evidence="6 7">
    <name type="scientific">Aquifex aeolicus (strain VF5)</name>
    <dbReference type="NCBI Taxonomy" id="224324"/>
    <lineage>
        <taxon>Bacteria</taxon>
        <taxon>Pseudomonadati</taxon>
        <taxon>Aquificota</taxon>
        <taxon>Aquificia</taxon>
        <taxon>Aquificales</taxon>
        <taxon>Aquificaceae</taxon>
        <taxon>Aquifex</taxon>
    </lineage>
</organism>
<feature type="active site" description="Nucleophile" evidence="4">
    <location>
        <position position="48"/>
    </location>
</feature>
<comment type="caution">
    <text evidence="4">Lacks conserved residue(s) required for the propagation of feature annotation.</text>
</comment>
<evidence type="ECO:0000313" key="7">
    <source>
        <dbReference type="Proteomes" id="UP000000798"/>
    </source>
</evidence>
<evidence type="ECO:0000256" key="2">
    <source>
        <dbReference type="ARBA" id="ARBA00022963"/>
    </source>
</evidence>
<dbReference type="InterPro" id="IPR050301">
    <property type="entry name" value="NTE"/>
</dbReference>
<feature type="short sequence motif" description="DGA/G" evidence="4">
    <location>
        <begin position="160"/>
        <end position="162"/>
    </location>
</feature>
<dbReference type="PIR" id="F70420">
    <property type="entry name" value="F70420"/>
</dbReference>
<dbReference type="EnsemblBacteria" id="AAC07357">
    <property type="protein sequence ID" value="AAC07357"/>
    <property type="gene ID" value="aq_1386"/>
</dbReference>
<evidence type="ECO:0000256" key="4">
    <source>
        <dbReference type="PROSITE-ProRule" id="PRU01161"/>
    </source>
</evidence>
<evidence type="ECO:0000313" key="6">
    <source>
        <dbReference type="EMBL" id="AAC07357.1"/>
    </source>
</evidence>
<feature type="domain" description="PNPLA" evidence="5">
    <location>
        <begin position="15"/>
        <end position="173"/>
    </location>
</feature>
<evidence type="ECO:0000256" key="1">
    <source>
        <dbReference type="ARBA" id="ARBA00022801"/>
    </source>
</evidence>
<accession>O67393</accession>
<sequence length="259" mass="29099">MIGNLKLKRFEEVNLVLSGGAAKGIAHIGVLKALEELGIKVKRLSGVSAGAIVSVFYASGYTPDEMLKLLKEVNWLKLFKFKTPKMGLMGWEKAAEFLEKELGVKRLEDLNIPTYLCSADLYTGKALYFGRGDLIPVLLGSCSIPGIFEPVEYENFLLVDGGIVNNLPVEPLEKFKEPIIGVDVLPITQERKIKNILHILIRSFFLAVRSNSEKRKEFCNVVIEPPLEEFSPLDVNKADEIFLRGYESTLRIMRNFVKH</sequence>
<dbReference type="EMBL" id="AE000657">
    <property type="protein sequence ID" value="AAC07357.1"/>
    <property type="molecule type" value="Genomic_DNA"/>
</dbReference>
<dbReference type="eggNOG" id="COG1752">
    <property type="taxonomic scope" value="Bacteria"/>
</dbReference>
<keyword evidence="2 4" id="KW-0442">Lipid degradation</keyword>
<evidence type="ECO:0000259" key="5">
    <source>
        <dbReference type="PROSITE" id="PS51635"/>
    </source>
</evidence>
<dbReference type="InterPro" id="IPR002641">
    <property type="entry name" value="PNPLA_dom"/>
</dbReference>
<dbReference type="InParanoid" id="O67393"/>
<gene>
    <name evidence="6" type="ordered locus">aq_1386</name>
</gene>
<dbReference type="Proteomes" id="UP000000798">
    <property type="component" value="Chromosome"/>
</dbReference>
<dbReference type="AlphaFoldDB" id="O67393"/>
<name>O67393_AQUAE</name>
<dbReference type="SUPFAM" id="SSF52151">
    <property type="entry name" value="FabD/lysophospholipase-like"/>
    <property type="match status" value="1"/>
</dbReference>
<dbReference type="STRING" id="224324.aq_1386"/>
<dbReference type="PANTHER" id="PTHR14226:SF78">
    <property type="entry name" value="SLR0060 PROTEIN"/>
    <property type="match status" value="1"/>
</dbReference>
<dbReference type="FunCoup" id="O67393">
    <property type="interactions" value="38"/>
</dbReference>
<dbReference type="CDD" id="cd07205">
    <property type="entry name" value="Pat_PNPLA6_PNPLA7_NTE1_like"/>
    <property type="match status" value="1"/>
</dbReference>